<evidence type="ECO:0000256" key="5">
    <source>
        <dbReference type="ARBA" id="ARBA00022592"/>
    </source>
</evidence>
<evidence type="ECO:0000256" key="1">
    <source>
        <dbReference type="ARBA" id="ARBA00004651"/>
    </source>
</evidence>
<keyword evidence="13" id="KW-1185">Reference proteome</keyword>
<sequence>MEGCEREVMKKRLKPPILVSFGGLLLLVVFISALLPIAYYSTPFILEKGYELLTSSEWNPSANKFGAIQFILGSLWVTFWSTLLTLPLSVSMAVFAAELAPKRLKTLVGGLVDLIAAVPSVVYGYWGLMIFGPLMATYFYPTFQSILSNVPLISTLVETSSITPQCFMTAVLVLSLMMIPYASAIIRNSYEMIPKDLKEAVYALGGDQWDVIKIGIGYVKSSIVAGTIIAAGRALGETMAVTMLIGNSIGPFKPCLLCRGATITSLVANEFEEAMMNPLHSEALTTLILILVGMGFALLYFGRKVSKNFMEVEASA</sequence>
<dbReference type="EMBL" id="CP006867">
    <property type="protein sequence ID" value="ALU11526.1"/>
    <property type="molecule type" value="Genomic_DNA"/>
</dbReference>
<dbReference type="GO" id="GO:0005886">
    <property type="term" value="C:plasma membrane"/>
    <property type="evidence" value="ECO:0007669"/>
    <property type="project" value="UniProtKB-SubCell"/>
</dbReference>
<evidence type="ECO:0000259" key="11">
    <source>
        <dbReference type="PROSITE" id="PS50928"/>
    </source>
</evidence>
<dbReference type="InterPro" id="IPR011864">
    <property type="entry name" value="Phosphate_PstC"/>
</dbReference>
<evidence type="ECO:0000256" key="10">
    <source>
        <dbReference type="RuleBase" id="RU363054"/>
    </source>
</evidence>
<keyword evidence="7 9" id="KW-1133">Transmembrane helix</keyword>
<feature type="domain" description="ABC transmembrane type-1" evidence="11">
    <location>
        <begin position="71"/>
        <end position="300"/>
    </location>
</feature>
<keyword evidence="3 9" id="KW-0813">Transport</keyword>
<proteinExistence type="inferred from homology"/>
<keyword evidence="4 10" id="KW-1003">Cell membrane</keyword>
<comment type="subcellular location">
    <subcellularLocation>
        <location evidence="1 9">Cell membrane</location>
        <topology evidence="1 9">Multi-pass membrane protein</topology>
    </subcellularLocation>
</comment>
<evidence type="ECO:0000256" key="7">
    <source>
        <dbReference type="ARBA" id="ARBA00022989"/>
    </source>
</evidence>
<feature type="transmembrane region" description="Helical" evidence="9">
    <location>
        <begin position="166"/>
        <end position="186"/>
    </location>
</feature>
<keyword evidence="8 9" id="KW-0472">Membrane</keyword>
<comment type="caution">
    <text evidence="10">Lacks conserved residue(s) required for the propagation of feature annotation.</text>
</comment>
<comment type="function">
    <text evidence="10">Part of the binding-protein-dependent transport system for phosphate; probably responsible for the translocation of the substrate across the membrane.</text>
</comment>
<dbReference type="Pfam" id="PF00528">
    <property type="entry name" value="BPD_transp_1"/>
    <property type="match status" value="1"/>
</dbReference>
<dbReference type="PANTHER" id="PTHR30425">
    <property type="entry name" value="PHOSPHATE TRANSPORT SYSTEM PERMEASE PROTEIN PST"/>
    <property type="match status" value="1"/>
</dbReference>
<evidence type="ECO:0000256" key="9">
    <source>
        <dbReference type="RuleBase" id="RU363032"/>
    </source>
</evidence>
<gene>
    <name evidence="12" type="primary">pstC</name>
    <name evidence="12" type="ORF">EYM_02055</name>
</gene>
<dbReference type="Proteomes" id="UP000060778">
    <property type="component" value="Chromosome"/>
</dbReference>
<comment type="similarity">
    <text evidence="2 10">Belongs to the binding-protein-dependent transport system permease family. CysTW subfamily.</text>
</comment>
<dbReference type="InterPro" id="IPR035906">
    <property type="entry name" value="MetI-like_sf"/>
</dbReference>
<feature type="transmembrane region" description="Helical" evidence="9">
    <location>
        <begin position="66"/>
        <end position="95"/>
    </location>
</feature>
<protein>
    <recommendedName>
        <fullName evidence="10">Phosphate transport system permease protein</fullName>
    </recommendedName>
</protein>
<feature type="transmembrane region" description="Helical" evidence="9">
    <location>
        <begin position="107"/>
        <end position="126"/>
    </location>
</feature>
<dbReference type="PANTHER" id="PTHR30425:SF1">
    <property type="entry name" value="PHOSPHATE TRANSPORT SYSTEM PERMEASE PROTEIN PSTC"/>
    <property type="match status" value="1"/>
</dbReference>
<dbReference type="PROSITE" id="PS50928">
    <property type="entry name" value="ABC_TM1"/>
    <property type="match status" value="1"/>
</dbReference>
<evidence type="ECO:0000256" key="8">
    <source>
        <dbReference type="ARBA" id="ARBA00023136"/>
    </source>
</evidence>
<dbReference type="STRING" id="940295.EYM_02055"/>
<dbReference type="PATRIC" id="fig|940295.4.peg.401"/>
<feature type="transmembrane region" description="Helical" evidence="9">
    <location>
        <begin position="21"/>
        <end position="46"/>
    </location>
</feature>
<evidence type="ECO:0000313" key="12">
    <source>
        <dbReference type="EMBL" id="ALU11526.1"/>
    </source>
</evidence>
<organism evidence="12 13">
    <name type="scientific">Ignicoccus islandicus DSM 13165</name>
    <dbReference type="NCBI Taxonomy" id="940295"/>
    <lineage>
        <taxon>Archaea</taxon>
        <taxon>Thermoproteota</taxon>
        <taxon>Thermoprotei</taxon>
        <taxon>Desulfurococcales</taxon>
        <taxon>Desulfurococcaceae</taxon>
        <taxon>Ignicoccus</taxon>
    </lineage>
</organism>
<dbReference type="SUPFAM" id="SSF161098">
    <property type="entry name" value="MetI-like"/>
    <property type="match status" value="1"/>
</dbReference>
<feature type="transmembrane region" description="Helical" evidence="9">
    <location>
        <begin position="283"/>
        <end position="301"/>
    </location>
</feature>
<evidence type="ECO:0000256" key="2">
    <source>
        <dbReference type="ARBA" id="ARBA00007069"/>
    </source>
</evidence>
<dbReference type="Gene3D" id="1.10.3720.10">
    <property type="entry name" value="MetI-like"/>
    <property type="match status" value="1"/>
</dbReference>
<dbReference type="InterPro" id="IPR000515">
    <property type="entry name" value="MetI-like"/>
</dbReference>
<dbReference type="GO" id="GO:0006817">
    <property type="term" value="P:phosphate ion transport"/>
    <property type="evidence" value="ECO:0007669"/>
    <property type="project" value="UniProtKB-KW"/>
</dbReference>
<dbReference type="AlphaFoldDB" id="A0A0U3FI02"/>
<evidence type="ECO:0000256" key="3">
    <source>
        <dbReference type="ARBA" id="ARBA00022448"/>
    </source>
</evidence>
<dbReference type="KEGG" id="iis:EYM_02055"/>
<dbReference type="CDD" id="cd06261">
    <property type="entry name" value="TM_PBP2"/>
    <property type="match status" value="1"/>
</dbReference>
<keyword evidence="6 9" id="KW-0812">Transmembrane</keyword>
<reference evidence="12 13" key="1">
    <citation type="submission" date="2013-11" db="EMBL/GenBank/DDBJ databases">
        <title>Comparative genomics of Ignicoccus.</title>
        <authorList>
            <person name="Podar M."/>
        </authorList>
    </citation>
    <scope>NUCLEOTIDE SEQUENCE [LARGE SCALE GENOMIC DNA]</scope>
    <source>
        <strain evidence="12 13">DSM 13165</strain>
    </source>
</reference>
<evidence type="ECO:0000256" key="4">
    <source>
        <dbReference type="ARBA" id="ARBA00022475"/>
    </source>
</evidence>
<dbReference type="GO" id="GO:0005315">
    <property type="term" value="F:phosphate transmembrane transporter activity"/>
    <property type="evidence" value="ECO:0007669"/>
    <property type="project" value="InterPro"/>
</dbReference>
<dbReference type="InterPro" id="IPR051124">
    <property type="entry name" value="Phosphate_Transport_Permease"/>
</dbReference>
<name>A0A0U3FI02_9CREN</name>
<evidence type="ECO:0000313" key="13">
    <source>
        <dbReference type="Proteomes" id="UP000060778"/>
    </source>
</evidence>
<keyword evidence="5 10" id="KW-0592">Phosphate transport</keyword>
<dbReference type="NCBIfam" id="TIGR02138">
    <property type="entry name" value="phosphate_pstC"/>
    <property type="match status" value="1"/>
</dbReference>
<evidence type="ECO:0000256" key="6">
    <source>
        <dbReference type="ARBA" id="ARBA00022692"/>
    </source>
</evidence>
<accession>A0A0U3FI02</accession>